<name>A0A5N7B646_9EURO</name>
<proteinExistence type="predicted"/>
<evidence type="ECO:0000313" key="3">
    <source>
        <dbReference type="Proteomes" id="UP000326198"/>
    </source>
</evidence>
<dbReference type="OrthoDB" id="509395at2759"/>
<sequence>MWTACSTRWSSEACPHHPEQSGLHSTGRNASSYSPLTMFGAFSLVSGFPNVDIALASRDFNLHFISDDRAAEGHVTGFEAWDVKLSAEVLKEYRVELPQAEDFHEVPVWNHDEGQNYAAEGHGRV</sequence>
<dbReference type="Proteomes" id="UP000326198">
    <property type="component" value="Unassembled WGS sequence"/>
</dbReference>
<feature type="compositionally biased region" description="Polar residues" evidence="1">
    <location>
        <begin position="1"/>
        <end position="10"/>
    </location>
</feature>
<reference evidence="2 3" key="1">
    <citation type="submission" date="2019-04" db="EMBL/GenBank/DDBJ databases">
        <title>Friends and foes A comparative genomics studyof 23 Aspergillus species from section Flavi.</title>
        <authorList>
            <consortium name="DOE Joint Genome Institute"/>
            <person name="Kjaerbolling I."/>
            <person name="Vesth T."/>
            <person name="Frisvad J.C."/>
            <person name="Nybo J.L."/>
            <person name="Theobald S."/>
            <person name="Kildgaard S."/>
            <person name="Isbrandt T."/>
            <person name="Kuo A."/>
            <person name="Sato A."/>
            <person name="Lyhne E.K."/>
            <person name="Kogle M.E."/>
            <person name="Wiebenga A."/>
            <person name="Kun R.S."/>
            <person name="Lubbers R.J."/>
            <person name="Makela M.R."/>
            <person name="Barry K."/>
            <person name="Chovatia M."/>
            <person name="Clum A."/>
            <person name="Daum C."/>
            <person name="Haridas S."/>
            <person name="He G."/>
            <person name="LaButti K."/>
            <person name="Lipzen A."/>
            <person name="Mondo S."/>
            <person name="Riley R."/>
            <person name="Salamov A."/>
            <person name="Simmons B.A."/>
            <person name="Magnuson J.K."/>
            <person name="Henrissat B."/>
            <person name="Mortensen U.H."/>
            <person name="Larsen T.O."/>
            <person name="Devries R.P."/>
            <person name="Grigoriev I.V."/>
            <person name="Machida M."/>
            <person name="Baker S.E."/>
            <person name="Andersen M.R."/>
        </authorList>
    </citation>
    <scope>NUCLEOTIDE SEQUENCE [LARGE SCALE GENOMIC DNA]</scope>
    <source>
        <strain evidence="2 3">IBT 29228</strain>
    </source>
</reference>
<dbReference type="Pfam" id="PF03306">
    <property type="entry name" value="AAL_decarboxy"/>
    <property type="match status" value="1"/>
</dbReference>
<keyword evidence="3" id="KW-1185">Reference proteome</keyword>
<gene>
    <name evidence="2" type="ORF">BDV26DRAFT_231168</name>
</gene>
<protein>
    <submittedName>
        <fullName evidence="2">Uncharacterized protein</fullName>
    </submittedName>
</protein>
<accession>A0A5N7B646</accession>
<dbReference type="InterPro" id="IPR005128">
    <property type="entry name" value="Acetolactate_a_deCO2ase"/>
</dbReference>
<dbReference type="SUPFAM" id="SSF117856">
    <property type="entry name" value="AF0104/ALDC/Ptd012-like"/>
    <property type="match status" value="1"/>
</dbReference>
<dbReference type="UniPathway" id="UPA00626">
    <property type="reaction ID" value="UER00678"/>
</dbReference>
<evidence type="ECO:0000313" key="2">
    <source>
        <dbReference type="EMBL" id="KAE8376648.1"/>
    </source>
</evidence>
<dbReference type="GO" id="GO:0047605">
    <property type="term" value="F:acetolactate decarboxylase activity"/>
    <property type="evidence" value="ECO:0007669"/>
    <property type="project" value="InterPro"/>
</dbReference>
<dbReference type="GO" id="GO:0045151">
    <property type="term" value="P:acetoin biosynthetic process"/>
    <property type="evidence" value="ECO:0007669"/>
    <property type="project" value="InterPro"/>
</dbReference>
<organism evidence="2 3">
    <name type="scientific">Aspergillus bertholletiae</name>
    <dbReference type="NCBI Taxonomy" id="1226010"/>
    <lineage>
        <taxon>Eukaryota</taxon>
        <taxon>Fungi</taxon>
        <taxon>Dikarya</taxon>
        <taxon>Ascomycota</taxon>
        <taxon>Pezizomycotina</taxon>
        <taxon>Eurotiomycetes</taxon>
        <taxon>Eurotiomycetidae</taxon>
        <taxon>Eurotiales</taxon>
        <taxon>Aspergillaceae</taxon>
        <taxon>Aspergillus</taxon>
        <taxon>Aspergillus subgen. Circumdati</taxon>
    </lineage>
</organism>
<evidence type="ECO:0000256" key="1">
    <source>
        <dbReference type="SAM" id="MobiDB-lite"/>
    </source>
</evidence>
<dbReference type="AlphaFoldDB" id="A0A5N7B646"/>
<feature type="region of interest" description="Disordered" evidence="1">
    <location>
        <begin position="1"/>
        <end position="27"/>
    </location>
</feature>
<dbReference type="EMBL" id="ML736236">
    <property type="protein sequence ID" value="KAE8376648.1"/>
    <property type="molecule type" value="Genomic_DNA"/>
</dbReference>